<dbReference type="RefSeq" id="WP_057895078.1">
    <property type="nucleotide sequence ID" value="NZ_AYZQ01000005.1"/>
</dbReference>
<dbReference type="PATRIC" id="fig|1423727.3.peg.1827"/>
<keyword evidence="3" id="KW-0560">Oxidoreductase</keyword>
<dbReference type="FunFam" id="3.20.20.100:FF:000015">
    <property type="entry name" value="Oxidoreductase, aldo/keto reductase family"/>
    <property type="match status" value="1"/>
</dbReference>
<reference evidence="8 9" key="1">
    <citation type="journal article" date="2015" name="Genome Announc.">
        <title>Expanding the biotechnology potential of lactobacilli through comparative genomics of 213 strains and associated genera.</title>
        <authorList>
            <person name="Sun Z."/>
            <person name="Harris H.M."/>
            <person name="McCann A."/>
            <person name="Guo C."/>
            <person name="Argimon S."/>
            <person name="Zhang W."/>
            <person name="Yang X."/>
            <person name="Jeffery I.B."/>
            <person name="Cooney J.C."/>
            <person name="Kagawa T.F."/>
            <person name="Liu W."/>
            <person name="Song Y."/>
            <person name="Salvetti E."/>
            <person name="Wrobel A."/>
            <person name="Rasinkangas P."/>
            <person name="Parkhill J."/>
            <person name="Rea M.C."/>
            <person name="O'Sullivan O."/>
            <person name="Ritari J."/>
            <person name="Douillard F.P."/>
            <person name="Paul Ross R."/>
            <person name="Yang R."/>
            <person name="Briner A.E."/>
            <person name="Felis G.E."/>
            <person name="de Vos W.M."/>
            <person name="Barrangou R."/>
            <person name="Klaenhammer T.R."/>
            <person name="Caufield P.W."/>
            <person name="Cui Y."/>
            <person name="Zhang H."/>
            <person name="O'Toole P.W."/>
        </authorList>
    </citation>
    <scope>NUCLEOTIDE SEQUENCE [LARGE SCALE GENOMIC DNA]</scope>
    <source>
        <strain evidence="8 9">DSM 23927</strain>
    </source>
</reference>
<evidence type="ECO:0000256" key="3">
    <source>
        <dbReference type="ARBA" id="ARBA00023002"/>
    </source>
</evidence>
<evidence type="ECO:0000313" key="9">
    <source>
        <dbReference type="Proteomes" id="UP000051672"/>
    </source>
</evidence>
<organism evidence="8 9">
    <name type="scientific">Lacticaseibacillus brantae DSM 23927</name>
    <dbReference type="NCBI Taxonomy" id="1423727"/>
    <lineage>
        <taxon>Bacteria</taxon>
        <taxon>Bacillati</taxon>
        <taxon>Bacillota</taxon>
        <taxon>Bacilli</taxon>
        <taxon>Lactobacillales</taxon>
        <taxon>Lactobacillaceae</taxon>
        <taxon>Lacticaseibacillus</taxon>
    </lineage>
</organism>
<feature type="binding site" evidence="5">
    <location>
        <position position="117"/>
    </location>
    <ligand>
        <name>substrate</name>
    </ligand>
</feature>
<evidence type="ECO:0000256" key="1">
    <source>
        <dbReference type="ARBA" id="ARBA00007905"/>
    </source>
</evidence>
<feature type="site" description="Lowers pKa of active site Tyr" evidence="6">
    <location>
        <position position="84"/>
    </location>
</feature>
<comment type="similarity">
    <text evidence="1">Belongs to the aldo/keto reductase family.</text>
</comment>
<dbReference type="AlphaFoldDB" id="A0A0R2AXA4"/>
<dbReference type="PRINTS" id="PR00069">
    <property type="entry name" value="ALDKETRDTASE"/>
</dbReference>
<gene>
    <name evidence="8" type="ORF">FC34_GL001802</name>
</gene>
<accession>A0A0R2AXA4</accession>
<dbReference type="Gene3D" id="3.20.20.100">
    <property type="entry name" value="NADP-dependent oxidoreductase domain"/>
    <property type="match status" value="1"/>
</dbReference>
<keyword evidence="9" id="KW-1185">Reference proteome</keyword>
<feature type="domain" description="NADP-dependent oxidoreductase" evidence="7">
    <location>
        <begin position="22"/>
        <end position="267"/>
    </location>
</feature>
<dbReference type="InterPro" id="IPR036812">
    <property type="entry name" value="NAD(P)_OxRdtase_dom_sf"/>
</dbReference>
<evidence type="ECO:0000313" key="8">
    <source>
        <dbReference type="EMBL" id="KRM71322.1"/>
    </source>
</evidence>
<sequence length="303" mass="33915">MFDNYSLDSTYTLNNGVKIPRIGLGVWKTDNKTAADSVETAIKHGYTLIDTAKQYGNETGVGQGIAAGLEATGKKREDLFVTTKVFNGDQGFDSTLQNFEGTLKRLGLEYVDLYLIHWPVDGKYLDTWRALETLYKAGRVRAIGVSNFDEGHLQEVLDAGEIVPALDQIEFNPIVQDAAIREVAAENNIAIEAWSPLGGGESLNNPVIQEIAQKHGKSVAQVILRFDLQSDIITIPKTVHENRMAENIDIFDFKLTKEEMQLIQGLNQEKRSLWLDDFDWHGDANAYHDQVEHWDDSPADYAD</sequence>
<name>A0A0R2AXA4_9LACO</name>
<protein>
    <submittedName>
        <fullName evidence="8">Oxidoreductase</fullName>
    </submittedName>
</protein>
<dbReference type="PIRSF" id="PIRSF000097">
    <property type="entry name" value="AKR"/>
    <property type="match status" value="1"/>
</dbReference>
<dbReference type="PANTHER" id="PTHR43827:SF3">
    <property type="entry name" value="NADP-DEPENDENT OXIDOREDUCTASE DOMAIN-CONTAINING PROTEIN"/>
    <property type="match status" value="1"/>
</dbReference>
<proteinExistence type="inferred from homology"/>
<keyword evidence="2" id="KW-0521">NADP</keyword>
<dbReference type="SUPFAM" id="SSF51430">
    <property type="entry name" value="NAD(P)-linked oxidoreductase"/>
    <property type="match status" value="1"/>
</dbReference>
<evidence type="ECO:0000259" key="7">
    <source>
        <dbReference type="Pfam" id="PF00248"/>
    </source>
</evidence>
<dbReference type="PROSITE" id="PS00062">
    <property type="entry name" value="ALDOKETO_REDUCTASE_2"/>
    <property type="match status" value="1"/>
</dbReference>
<dbReference type="Proteomes" id="UP000051672">
    <property type="component" value="Unassembled WGS sequence"/>
</dbReference>
<feature type="active site" description="Proton donor" evidence="4">
    <location>
        <position position="55"/>
    </location>
</feature>
<dbReference type="InterPro" id="IPR023210">
    <property type="entry name" value="NADP_OxRdtase_dom"/>
</dbReference>
<dbReference type="PANTHER" id="PTHR43827">
    <property type="entry name" value="2,5-DIKETO-D-GLUCONIC ACID REDUCTASE"/>
    <property type="match status" value="1"/>
</dbReference>
<evidence type="ECO:0000256" key="4">
    <source>
        <dbReference type="PIRSR" id="PIRSR000097-1"/>
    </source>
</evidence>
<dbReference type="EMBL" id="AYZQ01000005">
    <property type="protein sequence ID" value="KRM71322.1"/>
    <property type="molecule type" value="Genomic_DNA"/>
</dbReference>
<dbReference type="InterPro" id="IPR018170">
    <property type="entry name" value="Aldo/ket_reductase_CS"/>
</dbReference>
<dbReference type="InterPro" id="IPR020471">
    <property type="entry name" value="AKR"/>
</dbReference>
<comment type="caution">
    <text evidence="8">The sequence shown here is derived from an EMBL/GenBank/DDBJ whole genome shotgun (WGS) entry which is preliminary data.</text>
</comment>
<evidence type="ECO:0000256" key="6">
    <source>
        <dbReference type="PIRSR" id="PIRSR000097-3"/>
    </source>
</evidence>
<evidence type="ECO:0000256" key="2">
    <source>
        <dbReference type="ARBA" id="ARBA00022857"/>
    </source>
</evidence>
<dbReference type="STRING" id="1423727.FC34_GL001802"/>
<dbReference type="PROSITE" id="PS00063">
    <property type="entry name" value="ALDOKETO_REDUCTASE_3"/>
    <property type="match status" value="1"/>
</dbReference>
<dbReference type="OrthoDB" id="9804790at2"/>
<dbReference type="Pfam" id="PF00248">
    <property type="entry name" value="Aldo_ket_red"/>
    <property type="match status" value="1"/>
</dbReference>
<dbReference type="GO" id="GO:0016616">
    <property type="term" value="F:oxidoreductase activity, acting on the CH-OH group of donors, NAD or NADP as acceptor"/>
    <property type="evidence" value="ECO:0007669"/>
    <property type="project" value="UniProtKB-ARBA"/>
</dbReference>
<evidence type="ECO:0000256" key="5">
    <source>
        <dbReference type="PIRSR" id="PIRSR000097-2"/>
    </source>
</evidence>